<sequence>MDSEPRSLDLSASVSRTTQAACPQILVTESRRQTSHEAPVKRVDNVLGLSLFQTGSPPADRISGGTEYSFVKASPSATTIAAVTPHESSLMTCQPSTGVSNLYFQSPDQQYMQNGVMGASAIAIHEVPYAYPVHIAGGQHLVAQPSFIQSDSRVEHQSMPYMASQPYVHVPAYQYLPSSHFTQAAMLSQSSRPASASSSGSPEEILMTPLLVENSLARHYMTPVSLDSSFSTPTTMSGVPHSTDGMACVPLPQPGFFAYDTQSPSLPQSVPPQAQATAQLPSCPRRSGRDLPFSDSPLSRSAPRSRKPYDLADHPMRQPWSYMNAQGQPASGTVISMDNTYMAKQRIACEGCRAKKLKCTGCRPVCYNCAKKGRTLCHYVSEIKRRGPGKKRLESEAKAREEGYFTESTSGIPAQFAFWTGQGDGRL</sequence>
<evidence type="ECO:0000259" key="2">
    <source>
        <dbReference type="PROSITE" id="PS50048"/>
    </source>
</evidence>
<gene>
    <name evidence="3" type="ORF">NliqN6_2380</name>
</gene>
<dbReference type="EMBL" id="BLZA01000017">
    <property type="protein sequence ID" value="GHJ85978.1"/>
    <property type="molecule type" value="Genomic_DNA"/>
</dbReference>
<accession>A0A8H3TRT8</accession>
<dbReference type="OrthoDB" id="39175at2759"/>
<dbReference type="Pfam" id="PF00172">
    <property type="entry name" value="Zn_clus"/>
    <property type="match status" value="1"/>
</dbReference>
<keyword evidence="4" id="KW-1185">Reference proteome</keyword>
<protein>
    <recommendedName>
        <fullName evidence="2">Zn(2)-C6 fungal-type domain-containing protein</fullName>
    </recommendedName>
</protein>
<dbReference type="Gene3D" id="4.10.240.10">
    <property type="entry name" value="Zn(2)-C6 fungal-type DNA-binding domain"/>
    <property type="match status" value="1"/>
</dbReference>
<comment type="caution">
    <text evidence="3">The sequence shown here is derived from an EMBL/GenBank/DDBJ whole genome shotgun (WGS) entry which is preliminary data.</text>
</comment>
<feature type="domain" description="Zn(2)-C6 fungal-type" evidence="2">
    <location>
        <begin position="348"/>
        <end position="379"/>
    </location>
</feature>
<proteinExistence type="predicted"/>
<feature type="region of interest" description="Disordered" evidence="1">
    <location>
        <begin position="260"/>
        <end position="315"/>
    </location>
</feature>
<dbReference type="SUPFAM" id="SSF57701">
    <property type="entry name" value="Zn2/Cys6 DNA-binding domain"/>
    <property type="match status" value="1"/>
</dbReference>
<organism evidence="3 4">
    <name type="scientific">Naganishia liquefaciens</name>
    <dbReference type="NCBI Taxonomy" id="104408"/>
    <lineage>
        <taxon>Eukaryota</taxon>
        <taxon>Fungi</taxon>
        <taxon>Dikarya</taxon>
        <taxon>Basidiomycota</taxon>
        <taxon>Agaricomycotina</taxon>
        <taxon>Tremellomycetes</taxon>
        <taxon>Filobasidiales</taxon>
        <taxon>Filobasidiaceae</taxon>
        <taxon>Naganishia</taxon>
    </lineage>
</organism>
<evidence type="ECO:0000256" key="1">
    <source>
        <dbReference type="SAM" id="MobiDB-lite"/>
    </source>
</evidence>
<dbReference type="AlphaFoldDB" id="A0A8H3TRT8"/>
<dbReference type="Proteomes" id="UP000620104">
    <property type="component" value="Unassembled WGS sequence"/>
</dbReference>
<dbReference type="PROSITE" id="PS00463">
    <property type="entry name" value="ZN2_CY6_FUNGAL_1"/>
    <property type="match status" value="1"/>
</dbReference>
<dbReference type="PROSITE" id="PS50048">
    <property type="entry name" value="ZN2_CY6_FUNGAL_2"/>
    <property type="match status" value="1"/>
</dbReference>
<dbReference type="InterPro" id="IPR036864">
    <property type="entry name" value="Zn2-C6_fun-type_DNA-bd_sf"/>
</dbReference>
<evidence type="ECO:0000313" key="4">
    <source>
        <dbReference type="Proteomes" id="UP000620104"/>
    </source>
</evidence>
<dbReference type="GO" id="GO:0000981">
    <property type="term" value="F:DNA-binding transcription factor activity, RNA polymerase II-specific"/>
    <property type="evidence" value="ECO:0007669"/>
    <property type="project" value="InterPro"/>
</dbReference>
<name>A0A8H3TRT8_9TREE</name>
<dbReference type="CDD" id="cd00067">
    <property type="entry name" value="GAL4"/>
    <property type="match status" value="1"/>
</dbReference>
<dbReference type="GO" id="GO:0008270">
    <property type="term" value="F:zinc ion binding"/>
    <property type="evidence" value="ECO:0007669"/>
    <property type="project" value="InterPro"/>
</dbReference>
<feature type="compositionally biased region" description="Low complexity" evidence="1">
    <location>
        <begin position="262"/>
        <end position="275"/>
    </location>
</feature>
<dbReference type="SMART" id="SM00066">
    <property type="entry name" value="GAL4"/>
    <property type="match status" value="1"/>
</dbReference>
<dbReference type="InterPro" id="IPR001138">
    <property type="entry name" value="Zn2Cys6_DnaBD"/>
</dbReference>
<evidence type="ECO:0000313" key="3">
    <source>
        <dbReference type="EMBL" id="GHJ85978.1"/>
    </source>
</evidence>
<reference evidence="3" key="1">
    <citation type="submission" date="2020-07" db="EMBL/GenBank/DDBJ databases">
        <title>Draft Genome Sequence of a Deep-Sea Yeast, Naganishia (Cryptococcus) liquefaciens strain N6.</title>
        <authorList>
            <person name="Han Y.W."/>
            <person name="Kajitani R."/>
            <person name="Morimoto H."/>
            <person name="Parhat M."/>
            <person name="Tsubouchi H."/>
            <person name="Bakenova O."/>
            <person name="Ogata M."/>
            <person name="Argunhan B."/>
            <person name="Aoki R."/>
            <person name="Kajiwara S."/>
            <person name="Itoh T."/>
            <person name="Iwasaki H."/>
        </authorList>
    </citation>
    <scope>NUCLEOTIDE SEQUENCE</scope>
    <source>
        <strain evidence="3">N6</strain>
    </source>
</reference>